<reference evidence="2" key="1">
    <citation type="submission" date="2018-11" db="EMBL/GenBank/DDBJ databases">
        <authorList>
            <consortium name="Pathogen Informatics"/>
        </authorList>
    </citation>
    <scope>NUCLEOTIDE SEQUENCE</scope>
</reference>
<dbReference type="AlphaFoldDB" id="A0A448WU47"/>
<evidence type="ECO:0000313" key="2">
    <source>
        <dbReference type="EMBL" id="VEL20344.1"/>
    </source>
</evidence>
<sequence length="152" mass="16288">MYINTTNLNSLLAQSPNADSPGLLSASHVVPPPPPQFPPSGLSRPGFIASSGQSSRTGMLFNQACNAGMASQQTLIAGQQQQQLSCYLGTGRPVAMLKQAQQQQIQQAAPSFYETLDNMMAEFEEMAREEAKDPNHAARVRAAVNEVSLGVR</sequence>
<proteinExistence type="predicted"/>
<evidence type="ECO:0000256" key="1">
    <source>
        <dbReference type="SAM" id="MobiDB-lite"/>
    </source>
</evidence>
<comment type="caution">
    <text evidence="2">The sequence shown here is derived from an EMBL/GenBank/DDBJ whole genome shotgun (WGS) entry which is preliminary data.</text>
</comment>
<organism evidence="2 3">
    <name type="scientific">Protopolystoma xenopodis</name>
    <dbReference type="NCBI Taxonomy" id="117903"/>
    <lineage>
        <taxon>Eukaryota</taxon>
        <taxon>Metazoa</taxon>
        <taxon>Spiralia</taxon>
        <taxon>Lophotrochozoa</taxon>
        <taxon>Platyhelminthes</taxon>
        <taxon>Monogenea</taxon>
        <taxon>Polyopisthocotylea</taxon>
        <taxon>Polystomatidea</taxon>
        <taxon>Polystomatidae</taxon>
        <taxon>Protopolystoma</taxon>
    </lineage>
</organism>
<feature type="region of interest" description="Disordered" evidence="1">
    <location>
        <begin position="19"/>
        <end position="39"/>
    </location>
</feature>
<name>A0A448WU47_9PLAT</name>
<keyword evidence="3" id="KW-1185">Reference proteome</keyword>
<dbReference type="EMBL" id="CAAALY010046012">
    <property type="protein sequence ID" value="VEL20344.1"/>
    <property type="molecule type" value="Genomic_DNA"/>
</dbReference>
<gene>
    <name evidence="2" type="ORF">PXEA_LOCUS13784</name>
</gene>
<accession>A0A448WU47</accession>
<dbReference type="Proteomes" id="UP000784294">
    <property type="component" value="Unassembled WGS sequence"/>
</dbReference>
<evidence type="ECO:0000313" key="3">
    <source>
        <dbReference type="Proteomes" id="UP000784294"/>
    </source>
</evidence>
<protein>
    <submittedName>
        <fullName evidence="2">Uncharacterized protein</fullName>
    </submittedName>
</protein>